<dbReference type="EMBL" id="JBEYRS010000003">
    <property type="protein sequence ID" value="MEW2362440.1"/>
    <property type="molecule type" value="Genomic_DNA"/>
</dbReference>
<keyword evidence="3" id="KW-1185">Reference proteome</keyword>
<evidence type="ECO:0000256" key="1">
    <source>
        <dbReference type="SAM" id="MobiDB-lite"/>
    </source>
</evidence>
<dbReference type="RefSeq" id="WP_359770658.1">
    <property type="nucleotide sequence ID" value="NZ_JBEYRR010000001.1"/>
</dbReference>
<name>A0ABV3LSX2_9ACTN</name>
<organism evidence="2 3">
    <name type="scientific">Streptomyces huasconensis</name>
    <dbReference type="NCBI Taxonomy" id="1854574"/>
    <lineage>
        <taxon>Bacteria</taxon>
        <taxon>Bacillati</taxon>
        <taxon>Actinomycetota</taxon>
        <taxon>Actinomycetes</taxon>
        <taxon>Kitasatosporales</taxon>
        <taxon>Streptomycetaceae</taxon>
        <taxon>Streptomyces</taxon>
    </lineage>
</organism>
<comment type="caution">
    <text evidence="2">The sequence shown here is derived from an EMBL/GenBank/DDBJ whole genome shotgun (WGS) entry which is preliminary data.</text>
</comment>
<evidence type="ECO:0000313" key="2">
    <source>
        <dbReference type="EMBL" id="MEW2362440.1"/>
    </source>
</evidence>
<gene>
    <name evidence="2" type="ORF">AB0887_10820</name>
</gene>
<proteinExistence type="predicted"/>
<evidence type="ECO:0000313" key="3">
    <source>
        <dbReference type="Proteomes" id="UP001553843"/>
    </source>
</evidence>
<feature type="region of interest" description="Disordered" evidence="1">
    <location>
        <begin position="1"/>
        <end position="23"/>
    </location>
</feature>
<protein>
    <submittedName>
        <fullName evidence="2">Uncharacterized protein</fullName>
    </submittedName>
</protein>
<dbReference type="Proteomes" id="UP001553843">
    <property type="component" value="Unassembled WGS sequence"/>
</dbReference>
<reference evidence="2 3" key="1">
    <citation type="submission" date="2024-06" db="EMBL/GenBank/DDBJ databases">
        <title>The Natural Products Discovery Center: Release of the First 8490 Sequenced Strains for Exploring Actinobacteria Biosynthetic Diversity.</title>
        <authorList>
            <person name="Kalkreuter E."/>
            <person name="Kautsar S.A."/>
            <person name="Yang D."/>
            <person name="Bader C.D."/>
            <person name="Teijaro C.N."/>
            <person name="Fluegel L."/>
            <person name="Davis C.M."/>
            <person name="Simpson J.R."/>
            <person name="Lauterbach L."/>
            <person name="Steele A.D."/>
            <person name="Gui C."/>
            <person name="Meng S."/>
            <person name="Li G."/>
            <person name="Viehrig K."/>
            <person name="Ye F."/>
            <person name="Su P."/>
            <person name="Kiefer A.F."/>
            <person name="Nichols A."/>
            <person name="Cepeda A.J."/>
            <person name="Yan W."/>
            <person name="Fan B."/>
            <person name="Jiang Y."/>
            <person name="Adhikari A."/>
            <person name="Zheng C.-J."/>
            <person name="Schuster L."/>
            <person name="Cowan T.M."/>
            <person name="Smanski M.J."/>
            <person name="Chevrette M.G."/>
            <person name="De Carvalho L.P.S."/>
            <person name="Shen B."/>
        </authorList>
    </citation>
    <scope>NUCLEOTIDE SEQUENCE [LARGE SCALE GENOMIC DNA]</scope>
    <source>
        <strain evidence="2 3">NPDC047833</strain>
    </source>
</reference>
<accession>A0ABV3LSX2</accession>
<sequence length="45" mass="4904">MATLSADPATGQEMSGSDPKLWRYDNEMKTSPSLRSVIVVAYVEA</sequence>